<sequence>MQETMECLNARFFGKVQGIGFRGFAMQNALKLGLKGWVKNCEDGSVELEAFGKKEALEKLLKEVQEGFAARIEQVEKEFSKKQCAYSGFSIRL</sequence>
<dbReference type="PRINTS" id="PR00112">
    <property type="entry name" value="ACYLPHPHTASE"/>
</dbReference>
<dbReference type="InterPro" id="IPR020456">
    <property type="entry name" value="Acylphosphatase"/>
</dbReference>
<evidence type="ECO:0000256" key="1">
    <source>
        <dbReference type="PROSITE-ProRule" id="PRU00520"/>
    </source>
</evidence>
<evidence type="ECO:0000313" key="4">
    <source>
        <dbReference type="EMBL" id="MBS3058376.1"/>
    </source>
</evidence>
<gene>
    <name evidence="4" type="ORF">J4478_03155</name>
</gene>
<evidence type="ECO:0000313" key="5">
    <source>
        <dbReference type="Proteomes" id="UP000680185"/>
    </source>
</evidence>
<dbReference type="GO" id="GO:0003998">
    <property type="term" value="F:acylphosphatase activity"/>
    <property type="evidence" value="ECO:0007669"/>
    <property type="project" value="UniProtKB-EC"/>
</dbReference>
<dbReference type="EC" id="3.6.1.7" evidence="1"/>
<dbReference type="Proteomes" id="UP000680185">
    <property type="component" value="Unassembled WGS sequence"/>
</dbReference>
<organism evidence="4 5">
    <name type="scientific">Candidatus Iainarchaeum sp</name>
    <dbReference type="NCBI Taxonomy" id="3101447"/>
    <lineage>
        <taxon>Archaea</taxon>
        <taxon>Candidatus Iainarchaeota</taxon>
        <taxon>Candidatus Iainarchaeia</taxon>
        <taxon>Candidatus Iainarchaeales</taxon>
        <taxon>Candidatus Iainarchaeaceae</taxon>
        <taxon>Candidatus Iainarchaeum</taxon>
    </lineage>
</organism>
<dbReference type="AlphaFoldDB" id="A0A8T4L600"/>
<proteinExistence type="inferred from homology"/>
<evidence type="ECO:0000259" key="3">
    <source>
        <dbReference type="PROSITE" id="PS51160"/>
    </source>
</evidence>
<dbReference type="SUPFAM" id="SSF54975">
    <property type="entry name" value="Acylphosphatase/BLUF domain-like"/>
    <property type="match status" value="1"/>
</dbReference>
<comment type="catalytic activity">
    <reaction evidence="1">
        <text>an acyl phosphate + H2O = a carboxylate + phosphate + H(+)</text>
        <dbReference type="Rhea" id="RHEA:14965"/>
        <dbReference type="ChEBI" id="CHEBI:15377"/>
        <dbReference type="ChEBI" id="CHEBI:15378"/>
        <dbReference type="ChEBI" id="CHEBI:29067"/>
        <dbReference type="ChEBI" id="CHEBI:43474"/>
        <dbReference type="ChEBI" id="CHEBI:59918"/>
        <dbReference type="EC" id="3.6.1.7"/>
    </reaction>
</comment>
<dbReference type="EMBL" id="JAGVWB010000021">
    <property type="protein sequence ID" value="MBS3058376.1"/>
    <property type="molecule type" value="Genomic_DNA"/>
</dbReference>
<dbReference type="Pfam" id="PF00708">
    <property type="entry name" value="Acylphosphatase"/>
    <property type="match status" value="1"/>
</dbReference>
<dbReference type="InterPro" id="IPR036046">
    <property type="entry name" value="Acylphosphatase-like_dom_sf"/>
</dbReference>
<dbReference type="PROSITE" id="PS00151">
    <property type="entry name" value="ACYLPHOSPHATASE_2"/>
    <property type="match status" value="1"/>
</dbReference>
<feature type="active site" evidence="1">
    <location>
        <position position="40"/>
    </location>
</feature>
<dbReference type="PROSITE" id="PS51160">
    <property type="entry name" value="ACYLPHOSPHATASE_3"/>
    <property type="match status" value="1"/>
</dbReference>
<evidence type="ECO:0000256" key="2">
    <source>
        <dbReference type="RuleBase" id="RU004168"/>
    </source>
</evidence>
<dbReference type="PANTHER" id="PTHR47268">
    <property type="entry name" value="ACYLPHOSPHATASE"/>
    <property type="match status" value="1"/>
</dbReference>
<comment type="similarity">
    <text evidence="2">Belongs to the acylphosphatase family.</text>
</comment>
<accession>A0A8T4L600</accession>
<comment type="caution">
    <text evidence="4">The sequence shown here is derived from an EMBL/GenBank/DDBJ whole genome shotgun (WGS) entry which is preliminary data.</text>
</comment>
<dbReference type="PANTHER" id="PTHR47268:SF4">
    <property type="entry name" value="ACYLPHOSPHATASE"/>
    <property type="match status" value="1"/>
</dbReference>
<reference evidence="4" key="1">
    <citation type="submission" date="2021-03" db="EMBL/GenBank/DDBJ databases">
        <authorList>
            <person name="Jaffe A."/>
        </authorList>
    </citation>
    <scope>NUCLEOTIDE SEQUENCE</scope>
    <source>
        <strain evidence="4">RIFCSPLOWO2_01_FULL_43_13</strain>
    </source>
</reference>
<feature type="active site" evidence="1">
    <location>
        <position position="22"/>
    </location>
</feature>
<feature type="domain" description="Acylphosphatase-like" evidence="3">
    <location>
        <begin position="7"/>
        <end position="93"/>
    </location>
</feature>
<keyword evidence="1" id="KW-0378">Hydrolase</keyword>
<name>A0A8T4L600_9ARCH</name>
<dbReference type="InterPro" id="IPR017968">
    <property type="entry name" value="Acylphosphatase_CS"/>
</dbReference>
<dbReference type="Gene3D" id="3.30.70.100">
    <property type="match status" value="1"/>
</dbReference>
<reference evidence="4" key="2">
    <citation type="submission" date="2021-05" db="EMBL/GenBank/DDBJ databases">
        <title>Protein family content uncovers lineage relationships and bacterial pathway maintenance mechanisms in DPANN archaea.</title>
        <authorList>
            <person name="Castelle C.J."/>
            <person name="Meheust R."/>
            <person name="Jaffe A.L."/>
            <person name="Seitz K."/>
            <person name="Gong X."/>
            <person name="Baker B.J."/>
            <person name="Banfield J.F."/>
        </authorList>
    </citation>
    <scope>NUCLEOTIDE SEQUENCE</scope>
    <source>
        <strain evidence="4">RIFCSPLOWO2_01_FULL_43_13</strain>
    </source>
</reference>
<dbReference type="InterPro" id="IPR001792">
    <property type="entry name" value="Acylphosphatase-like_dom"/>
</dbReference>
<protein>
    <recommendedName>
        <fullName evidence="1">acylphosphatase</fullName>
        <ecNumber evidence="1">3.6.1.7</ecNumber>
    </recommendedName>
</protein>